<evidence type="ECO:0000256" key="2">
    <source>
        <dbReference type="ARBA" id="ARBA00022448"/>
    </source>
</evidence>
<organism evidence="6 7">
    <name type="scientific">Lachnellula arida</name>
    <dbReference type="NCBI Taxonomy" id="1316785"/>
    <lineage>
        <taxon>Eukaryota</taxon>
        <taxon>Fungi</taxon>
        <taxon>Dikarya</taxon>
        <taxon>Ascomycota</taxon>
        <taxon>Pezizomycotina</taxon>
        <taxon>Leotiomycetes</taxon>
        <taxon>Helotiales</taxon>
        <taxon>Lachnaceae</taxon>
        <taxon>Lachnellula</taxon>
    </lineage>
</organism>
<dbReference type="PANTHER" id="PTHR43791:SF7">
    <property type="entry name" value="MAJOR FACILITATOR SUPERFAMILY (MFS) PROFILE DOMAIN-CONTAINING PROTEIN"/>
    <property type="match status" value="1"/>
</dbReference>
<proteinExistence type="predicted"/>
<dbReference type="GO" id="GO:0016020">
    <property type="term" value="C:membrane"/>
    <property type="evidence" value="ECO:0007669"/>
    <property type="project" value="UniProtKB-SubCell"/>
</dbReference>
<evidence type="ECO:0000313" key="7">
    <source>
        <dbReference type="Proteomes" id="UP000469559"/>
    </source>
</evidence>
<comment type="subcellular location">
    <subcellularLocation>
        <location evidence="1">Membrane</location>
        <topology evidence="1">Multi-pass membrane protein</topology>
    </subcellularLocation>
</comment>
<keyword evidence="5" id="KW-0472">Membrane</keyword>
<keyword evidence="3" id="KW-0812">Transmembrane</keyword>
<dbReference type="OrthoDB" id="6730379at2759"/>
<evidence type="ECO:0000256" key="4">
    <source>
        <dbReference type="ARBA" id="ARBA00022989"/>
    </source>
</evidence>
<dbReference type="EMBL" id="QGMF01001131">
    <property type="protein sequence ID" value="TVY13062.1"/>
    <property type="molecule type" value="Genomic_DNA"/>
</dbReference>
<evidence type="ECO:0000256" key="1">
    <source>
        <dbReference type="ARBA" id="ARBA00004141"/>
    </source>
</evidence>
<name>A0A8T9B3P7_9HELO</name>
<dbReference type="Gene3D" id="1.20.1250.20">
    <property type="entry name" value="MFS general substrate transporter like domains"/>
    <property type="match status" value="1"/>
</dbReference>
<dbReference type="InterPro" id="IPR011701">
    <property type="entry name" value="MFS"/>
</dbReference>
<evidence type="ECO:0000256" key="3">
    <source>
        <dbReference type="ARBA" id="ARBA00022692"/>
    </source>
</evidence>
<keyword evidence="7" id="KW-1185">Reference proteome</keyword>
<protein>
    <submittedName>
        <fullName evidence="6">Putative transporter protein</fullName>
    </submittedName>
</protein>
<dbReference type="Proteomes" id="UP000469559">
    <property type="component" value="Unassembled WGS sequence"/>
</dbReference>
<gene>
    <name evidence="6" type="ORF">LARI1_G008524</name>
</gene>
<evidence type="ECO:0000313" key="6">
    <source>
        <dbReference type="EMBL" id="TVY13062.1"/>
    </source>
</evidence>
<dbReference type="Pfam" id="PF07690">
    <property type="entry name" value="MFS_1"/>
    <property type="match status" value="1"/>
</dbReference>
<dbReference type="GO" id="GO:0022857">
    <property type="term" value="F:transmembrane transporter activity"/>
    <property type="evidence" value="ECO:0007669"/>
    <property type="project" value="InterPro"/>
</dbReference>
<dbReference type="AlphaFoldDB" id="A0A8T9B3P7"/>
<dbReference type="PANTHER" id="PTHR43791">
    <property type="entry name" value="PERMEASE-RELATED"/>
    <property type="match status" value="1"/>
</dbReference>
<evidence type="ECO:0000256" key="5">
    <source>
        <dbReference type="ARBA" id="ARBA00023136"/>
    </source>
</evidence>
<dbReference type="InterPro" id="IPR036259">
    <property type="entry name" value="MFS_trans_sf"/>
</dbReference>
<reference evidence="6 7" key="1">
    <citation type="submission" date="2018-05" db="EMBL/GenBank/DDBJ databases">
        <title>Whole genome sequencing for identification of molecular markers to develop diagnostic detection tools for the regulated plant pathogen Lachnellula willkommii.</title>
        <authorList>
            <person name="Giroux E."/>
            <person name="Bilodeau G."/>
        </authorList>
    </citation>
    <scope>NUCLEOTIDE SEQUENCE [LARGE SCALE GENOMIC DNA]</scope>
    <source>
        <strain evidence="6 7">CBS 203.66</strain>
    </source>
</reference>
<comment type="caution">
    <text evidence="6">The sequence shown here is derived from an EMBL/GenBank/DDBJ whole genome shotgun (WGS) entry which is preliminary data.</text>
</comment>
<dbReference type="SUPFAM" id="SSF103473">
    <property type="entry name" value="MFS general substrate transporter"/>
    <property type="match status" value="1"/>
</dbReference>
<accession>A0A8T9B3P7</accession>
<keyword evidence="4" id="KW-1133">Transmembrane helix</keyword>
<sequence length="324" mass="36274">MASTFDSSHPVPIVATQEGIVQQAYAHTYDEKSALDLKSPTDEKNQSSSDVEVVVVDGEDIIRESDYTPEQYKKLLKKIDRYLLPLMCQTDKTSLGTQALFGLRQDTHLKGQQYQWLTTISAQNWSHLMAIRALQGFFECTISPGFLLIIGNWYRTEEHAARALFWQSANAGFGIISDLVTYGIGQRAEEHGGLEPWRGISLFLGSSTLVSALVCFVLLGSPREVRWMSKEEKRMAAARIIRNKAGRDVTGRKWSWPQVFEAFRDPQLYFCMVNAFLGSVPNGGLTSFGSLMYQSFGFTQLQVLLVGIPRSGSLSTRKILLELA</sequence>
<keyword evidence="2" id="KW-0813">Transport</keyword>